<feature type="compositionally biased region" description="Pro residues" evidence="1">
    <location>
        <begin position="64"/>
        <end position="73"/>
    </location>
</feature>
<sequence>MRHPAGFVIGSGLLSQQRLLGAVLASAVLHGVLLSQLTPTARPQPEPEPISPVLMAHLWLPAPTLRPPPPEMPTTPAERSTSVKHAAPRTARQPPVNVADVPSTTALPADTHSPEPMQPPPSSVPTSPATVRPLDLSPQALGQAVRRNATPSLAQVAREQLGSEPASAATRLGQHMAAGAVPDCLHNAPEGEGKPSPVAIGGLLALPFVAYAAMTGKCR</sequence>
<keyword evidence="3" id="KW-1185">Reference proteome</keyword>
<evidence type="ECO:0000256" key="1">
    <source>
        <dbReference type="SAM" id="MobiDB-lite"/>
    </source>
</evidence>
<accession>A0ABM7MJR9</accession>
<dbReference type="Proteomes" id="UP000824366">
    <property type="component" value="Chromosome"/>
</dbReference>
<dbReference type="RefSeq" id="WP_223910102.1">
    <property type="nucleotide sequence ID" value="NZ_AP024238.1"/>
</dbReference>
<evidence type="ECO:0000313" key="3">
    <source>
        <dbReference type="Proteomes" id="UP000824366"/>
    </source>
</evidence>
<feature type="region of interest" description="Disordered" evidence="1">
    <location>
        <begin position="62"/>
        <end position="132"/>
    </location>
</feature>
<reference evidence="2 3" key="1">
    <citation type="journal article" date="2021" name="Microbiol. Spectr.">
        <title>A Single Bacterium Capable of Oxidation and Reduction of Iron at Circumneutral pH.</title>
        <authorList>
            <person name="Kato S."/>
            <person name="Ohkuma M."/>
        </authorList>
    </citation>
    <scope>NUCLEOTIDE SEQUENCE [LARGE SCALE GENOMIC DNA]</scope>
    <source>
        <strain evidence="2 3">MIZ03</strain>
    </source>
</reference>
<name>A0ABM7MJR9_9BURK</name>
<proteinExistence type="predicted"/>
<gene>
    <name evidence="2" type="ORF">MIZ03_1400</name>
</gene>
<dbReference type="EMBL" id="AP024238">
    <property type="protein sequence ID" value="BCO26517.1"/>
    <property type="molecule type" value="Genomic_DNA"/>
</dbReference>
<evidence type="ECO:0000313" key="2">
    <source>
        <dbReference type="EMBL" id="BCO26517.1"/>
    </source>
</evidence>
<protein>
    <submittedName>
        <fullName evidence="2">Uncharacterized protein</fullName>
    </submittedName>
</protein>
<organism evidence="2 3">
    <name type="scientific">Rhodoferax lithotrophicus</name>
    <dbReference type="NCBI Taxonomy" id="2798804"/>
    <lineage>
        <taxon>Bacteria</taxon>
        <taxon>Pseudomonadati</taxon>
        <taxon>Pseudomonadota</taxon>
        <taxon>Betaproteobacteria</taxon>
        <taxon>Burkholderiales</taxon>
        <taxon>Comamonadaceae</taxon>
        <taxon>Rhodoferax</taxon>
    </lineage>
</organism>